<evidence type="ECO:0000313" key="3">
    <source>
        <dbReference type="EMBL" id="GHF52801.1"/>
    </source>
</evidence>
<evidence type="ECO:0000259" key="1">
    <source>
        <dbReference type="Pfam" id="PF01408"/>
    </source>
</evidence>
<reference evidence="3" key="1">
    <citation type="journal article" date="2014" name="Int. J. Syst. Evol. Microbiol.">
        <title>Complete genome of a new Firmicutes species belonging to the dominant human colonic microbiota ('Ruminococcus bicirculans') reveals two chromosomes and a selective capacity to utilize plant glucans.</title>
        <authorList>
            <consortium name="NISC Comparative Sequencing Program"/>
            <person name="Wegmann U."/>
            <person name="Louis P."/>
            <person name="Goesmann A."/>
            <person name="Henrissat B."/>
            <person name="Duncan S.H."/>
            <person name="Flint H.J."/>
        </authorList>
    </citation>
    <scope>NUCLEOTIDE SEQUENCE</scope>
    <source>
        <strain evidence="3">CGMCC 1.18437</strain>
    </source>
</reference>
<reference evidence="4 5" key="3">
    <citation type="submission" date="2020-08" db="EMBL/GenBank/DDBJ databases">
        <title>Genomic Encyclopedia of Type Strains, Phase IV (KMG-IV): sequencing the most valuable type-strain genomes for metagenomic binning, comparative biology and taxonomic classification.</title>
        <authorList>
            <person name="Goeker M."/>
        </authorList>
    </citation>
    <scope>NUCLEOTIDE SEQUENCE [LARGE SCALE GENOMIC DNA]</scope>
    <source>
        <strain evidence="4 5">DSM 27521</strain>
    </source>
</reference>
<feature type="domain" description="Gfo/Idh/MocA-like oxidoreductase N-terminal" evidence="1">
    <location>
        <begin position="4"/>
        <end position="120"/>
    </location>
</feature>
<dbReference type="SUPFAM" id="SSF55347">
    <property type="entry name" value="Glyceraldehyde-3-phosphate dehydrogenase-like, C-terminal domain"/>
    <property type="match status" value="1"/>
</dbReference>
<name>A0A7W8KGI5_9DEIO</name>
<dbReference type="Proteomes" id="UP000619376">
    <property type="component" value="Unassembled WGS sequence"/>
</dbReference>
<dbReference type="RefSeq" id="WP_184113533.1">
    <property type="nucleotide sequence ID" value="NZ_BNAJ01000008.1"/>
</dbReference>
<protein>
    <submittedName>
        <fullName evidence="3 4">Dehydrogenase</fullName>
    </submittedName>
</protein>
<reference evidence="6" key="2">
    <citation type="journal article" date="2019" name="Int. J. Syst. Evol. Microbiol.">
        <title>The Global Catalogue of Microorganisms (GCM) 10K type strain sequencing project: providing services to taxonomists for standard genome sequencing and annotation.</title>
        <authorList>
            <consortium name="The Broad Institute Genomics Platform"/>
            <consortium name="The Broad Institute Genome Sequencing Center for Infectious Disease"/>
            <person name="Wu L."/>
            <person name="Ma J."/>
        </authorList>
    </citation>
    <scope>NUCLEOTIDE SEQUENCE [LARGE SCALE GENOMIC DNA]</scope>
    <source>
        <strain evidence="6">CGMCC 1.18437</strain>
    </source>
</reference>
<dbReference type="Proteomes" id="UP000539473">
    <property type="component" value="Unassembled WGS sequence"/>
</dbReference>
<evidence type="ECO:0000259" key="2">
    <source>
        <dbReference type="Pfam" id="PF22725"/>
    </source>
</evidence>
<dbReference type="Gene3D" id="3.30.360.10">
    <property type="entry name" value="Dihydrodipicolinate Reductase, domain 2"/>
    <property type="match status" value="1"/>
</dbReference>
<dbReference type="GO" id="GO:0000166">
    <property type="term" value="F:nucleotide binding"/>
    <property type="evidence" value="ECO:0007669"/>
    <property type="project" value="InterPro"/>
</dbReference>
<dbReference type="EMBL" id="BNAJ01000008">
    <property type="protein sequence ID" value="GHF52801.1"/>
    <property type="molecule type" value="Genomic_DNA"/>
</dbReference>
<dbReference type="InterPro" id="IPR000683">
    <property type="entry name" value="Gfo/Idh/MocA-like_OxRdtase_N"/>
</dbReference>
<dbReference type="EMBL" id="JACHFK010000008">
    <property type="protein sequence ID" value="MBB5377717.1"/>
    <property type="molecule type" value="Genomic_DNA"/>
</dbReference>
<dbReference type="InterPro" id="IPR055170">
    <property type="entry name" value="GFO_IDH_MocA-like_dom"/>
</dbReference>
<gene>
    <name evidence="3" type="ORF">GCM10017781_31460</name>
    <name evidence="4" type="ORF">HNQ07_003216</name>
</gene>
<dbReference type="PANTHER" id="PTHR43377:SF1">
    <property type="entry name" value="BILIVERDIN REDUCTASE A"/>
    <property type="match status" value="1"/>
</dbReference>
<dbReference type="Gene3D" id="3.40.50.720">
    <property type="entry name" value="NAD(P)-binding Rossmann-like Domain"/>
    <property type="match status" value="1"/>
</dbReference>
<dbReference type="InterPro" id="IPR036291">
    <property type="entry name" value="NAD(P)-bd_dom_sf"/>
</dbReference>
<dbReference type="InterPro" id="IPR051450">
    <property type="entry name" value="Gfo/Idh/MocA_Oxidoreductases"/>
</dbReference>
<keyword evidence="6" id="KW-1185">Reference proteome</keyword>
<dbReference type="SUPFAM" id="SSF51735">
    <property type="entry name" value="NAD(P)-binding Rossmann-fold domains"/>
    <property type="match status" value="1"/>
</dbReference>
<feature type="domain" description="GFO/IDH/MocA-like oxidoreductase" evidence="2">
    <location>
        <begin position="129"/>
        <end position="256"/>
    </location>
</feature>
<dbReference type="PANTHER" id="PTHR43377">
    <property type="entry name" value="BILIVERDIN REDUCTASE A"/>
    <property type="match status" value="1"/>
</dbReference>
<evidence type="ECO:0000313" key="4">
    <source>
        <dbReference type="EMBL" id="MBB5377717.1"/>
    </source>
</evidence>
<proteinExistence type="predicted"/>
<dbReference type="AlphaFoldDB" id="A0A7W8KGI5"/>
<accession>A0A7W8KGI5</accession>
<reference evidence="3" key="4">
    <citation type="submission" date="2024-05" db="EMBL/GenBank/DDBJ databases">
        <authorList>
            <person name="Sun Q."/>
            <person name="Zhou Y."/>
        </authorList>
    </citation>
    <scope>NUCLEOTIDE SEQUENCE</scope>
    <source>
        <strain evidence="3">CGMCC 1.18437</strain>
    </source>
</reference>
<sequence>MTPVRIALLGVAHVHADGYAAWLTAQPDLDIVGFAEDDPALAQDFAAGTGLRHRPLAELLEWRPDGVLVCSETVHHLRYVEAAAQAGAHVLCEKPIATTLADAQALLDACAQAGVTVHAAFPVRYSPAVQSLRAQLRAGQLGAPLAYSGVNHSVAPDHERAWFSDPALAGGGAGMDHIIHIADLLHHFGERVQGVRAQLRSVPEWTVPGHEHADAAGLVTLTLVSGAVATIDCSWSRPRTYPRWGHLKLDVTGTAGLRSLDAFAEHLHVTNARGRQWAGFGPDLNAAMLREFVGVCRGHVPTLLASGQEGLDALAVVLAAYDASRSGQAVTLP</sequence>
<comment type="caution">
    <text evidence="4">The sequence shown here is derived from an EMBL/GenBank/DDBJ whole genome shotgun (WGS) entry which is preliminary data.</text>
</comment>
<dbReference type="Pfam" id="PF01408">
    <property type="entry name" value="GFO_IDH_MocA"/>
    <property type="match status" value="1"/>
</dbReference>
<evidence type="ECO:0000313" key="5">
    <source>
        <dbReference type="Proteomes" id="UP000539473"/>
    </source>
</evidence>
<dbReference type="Pfam" id="PF22725">
    <property type="entry name" value="GFO_IDH_MocA_C3"/>
    <property type="match status" value="1"/>
</dbReference>
<organism evidence="4 5">
    <name type="scientific">Deinococcus metalli</name>
    <dbReference type="NCBI Taxonomy" id="1141878"/>
    <lineage>
        <taxon>Bacteria</taxon>
        <taxon>Thermotogati</taxon>
        <taxon>Deinococcota</taxon>
        <taxon>Deinococci</taxon>
        <taxon>Deinococcales</taxon>
        <taxon>Deinococcaceae</taxon>
        <taxon>Deinococcus</taxon>
    </lineage>
</organism>
<evidence type="ECO:0000313" key="6">
    <source>
        <dbReference type="Proteomes" id="UP000619376"/>
    </source>
</evidence>